<dbReference type="Proteomes" id="UP000092583">
    <property type="component" value="Unassembled WGS sequence"/>
</dbReference>
<evidence type="ECO:0000256" key="2">
    <source>
        <dbReference type="ARBA" id="ARBA00023004"/>
    </source>
</evidence>
<dbReference type="OrthoDB" id="10250130at2759"/>
<dbReference type="Pfam" id="PF24681">
    <property type="entry name" value="Kelch_KLHDC2_KLHL20_DRC7"/>
    <property type="match status" value="1"/>
</dbReference>
<dbReference type="PANTHER" id="PTHR47435:SF4">
    <property type="entry name" value="KELCH REPEAT PROTEIN (AFU_ORTHOLOGUE AFUA_5G12780)"/>
    <property type="match status" value="1"/>
</dbReference>
<dbReference type="AlphaFoldDB" id="A0A1B9IZY3"/>
<protein>
    <recommendedName>
        <fullName evidence="5">Kelch repeat protein</fullName>
    </recommendedName>
</protein>
<proteinExistence type="predicted"/>
<gene>
    <name evidence="3" type="ORF">L486_00706</name>
</gene>
<accession>A0A1B9IZY3</accession>
<dbReference type="SUPFAM" id="SSF117281">
    <property type="entry name" value="Kelch motif"/>
    <property type="match status" value="2"/>
</dbReference>
<sequence length="335" mass="35842">MSTFKLTKLAATLPRSSHSISVIQGKAYIYGGEINPREPVDGAVHLIDLSTGAYQKLAAFGQIPEPRVGHVAGVIDGRIYIFGGRGGPAMTPLEEAGSIHVYDPTTSSWTTVKATSKEFPCARSYHCATASGKQFIIHAGCGDASTGRLNDTWSFDITTLEWSRLPDAPGDPRGGSSITVLGDTLWRFGGFNGKTEVGGSIENIDYLAPTSEWKSIVFGDTAGLGRESSVLLDTSDSYPGARSVAALQAIKGRLIIIGGEGKPSTTGGHDSAGNFWDDIWSFDPIEERWSKLAPKEQMEARGWFASDVTNDGEIIIWGGINSTNERLGDGWIGRL</sequence>
<evidence type="ECO:0000256" key="1">
    <source>
        <dbReference type="ARBA" id="ARBA00022737"/>
    </source>
</evidence>
<name>A0A1B9IZY3_9TREE</name>
<dbReference type="EMBL" id="KI669459">
    <property type="protein sequence ID" value="OCF61062.1"/>
    <property type="molecule type" value="Genomic_DNA"/>
</dbReference>
<dbReference type="GO" id="GO:0019760">
    <property type="term" value="P:glucosinolate metabolic process"/>
    <property type="evidence" value="ECO:0007669"/>
    <property type="project" value="UniProtKB-ARBA"/>
</dbReference>
<dbReference type="Gene3D" id="2.120.10.80">
    <property type="entry name" value="Kelch-type beta propeller"/>
    <property type="match status" value="2"/>
</dbReference>
<keyword evidence="4" id="KW-1185">Reference proteome</keyword>
<organism evidence="3 4">
    <name type="scientific">Kwoniella mangroviensis CBS 10435</name>
    <dbReference type="NCBI Taxonomy" id="1331196"/>
    <lineage>
        <taxon>Eukaryota</taxon>
        <taxon>Fungi</taxon>
        <taxon>Dikarya</taxon>
        <taxon>Basidiomycota</taxon>
        <taxon>Agaricomycotina</taxon>
        <taxon>Tremellomycetes</taxon>
        <taxon>Tremellales</taxon>
        <taxon>Cryptococcaceae</taxon>
        <taxon>Kwoniella</taxon>
    </lineage>
</organism>
<keyword evidence="2" id="KW-0408">Iron</keyword>
<keyword evidence="1" id="KW-0677">Repeat</keyword>
<evidence type="ECO:0000313" key="3">
    <source>
        <dbReference type="EMBL" id="OCF61062.1"/>
    </source>
</evidence>
<reference evidence="4" key="2">
    <citation type="submission" date="2013-12" db="EMBL/GenBank/DDBJ databases">
        <title>Evolution of pathogenesis and genome organization in the Tremellales.</title>
        <authorList>
            <person name="Cuomo C."/>
            <person name="Litvintseva A."/>
            <person name="Heitman J."/>
            <person name="Chen Y."/>
            <person name="Sun S."/>
            <person name="Springer D."/>
            <person name="Dromer F."/>
            <person name="Young S."/>
            <person name="Zeng Q."/>
            <person name="Chapman S."/>
            <person name="Gujja S."/>
            <person name="Saif S."/>
            <person name="Birren B."/>
        </authorList>
    </citation>
    <scope>NUCLEOTIDE SEQUENCE [LARGE SCALE GENOMIC DNA]</scope>
    <source>
        <strain evidence="4">CBS 10435</strain>
    </source>
</reference>
<reference evidence="3 4" key="1">
    <citation type="submission" date="2013-07" db="EMBL/GenBank/DDBJ databases">
        <title>The Genome Sequence of Kwoniella mangroviensis CBS10435.</title>
        <authorList>
            <consortium name="The Broad Institute Genome Sequencing Platform"/>
            <person name="Cuomo C."/>
            <person name="Litvintseva A."/>
            <person name="Chen Y."/>
            <person name="Heitman J."/>
            <person name="Sun S."/>
            <person name="Springer D."/>
            <person name="Dromer F."/>
            <person name="Young S.K."/>
            <person name="Zeng Q."/>
            <person name="Gargeya S."/>
            <person name="Fitzgerald M."/>
            <person name="Abouelleil A."/>
            <person name="Alvarado L."/>
            <person name="Berlin A.M."/>
            <person name="Chapman S.B."/>
            <person name="Dewar J."/>
            <person name="Goldberg J."/>
            <person name="Griggs A."/>
            <person name="Gujja S."/>
            <person name="Hansen M."/>
            <person name="Howarth C."/>
            <person name="Imamovic A."/>
            <person name="Larimer J."/>
            <person name="McCowan C."/>
            <person name="Murphy C."/>
            <person name="Pearson M."/>
            <person name="Priest M."/>
            <person name="Roberts A."/>
            <person name="Saif S."/>
            <person name="Shea T."/>
            <person name="Sykes S."/>
            <person name="Wortman J."/>
            <person name="Nusbaum C."/>
            <person name="Birren B."/>
        </authorList>
    </citation>
    <scope>NUCLEOTIDE SEQUENCE [LARGE SCALE GENOMIC DNA]</scope>
    <source>
        <strain evidence="3 4">CBS 10435</strain>
    </source>
</reference>
<dbReference type="STRING" id="1331196.A0A1B9IZY3"/>
<evidence type="ECO:0000313" key="4">
    <source>
        <dbReference type="Proteomes" id="UP000092583"/>
    </source>
</evidence>
<evidence type="ECO:0008006" key="5">
    <source>
        <dbReference type="Google" id="ProtNLM"/>
    </source>
</evidence>
<dbReference type="PANTHER" id="PTHR47435">
    <property type="entry name" value="KELCH REPEAT PROTEIN (AFU_ORTHOLOGUE AFUA_5G12780)"/>
    <property type="match status" value="1"/>
</dbReference>
<dbReference type="InterPro" id="IPR015915">
    <property type="entry name" value="Kelch-typ_b-propeller"/>
</dbReference>